<keyword evidence="10" id="KW-1185">Reference proteome</keyword>
<keyword evidence="4 7" id="KW-0812">Transmembrane</keyword>
<evidence type="ECO:0000256" key="1">
    <source>
        <dbReference type="ARBA" id="ARBA00004651"/>
    </source>
</evidence>
<evidence type="ECO:0000256" key="5">
    <source>
        <dbReference type="ARBA" id="ARBA00022989"/>
    </source>
</evidence>
<name>A0A4R1FQA5_9NOCA</name>
<keyword evidence="5 7" id="KW-1133">Transmembrane helix</keyword>
<comment type="caution">
    <text evidence="9">The sequence shown here is derived from an EMBL/GenBank/DDBJ whole genome shotgun (WGS) entry which is preliminary data.</text>
</comment>
<dbReference type="STRING" id="1210063.GCA_001612665_00754"/>
<gene>
    <name evidence="9" type="ORF">DFR71_3093</name>
</gene>
<dbReference type="Pfam" id="PF09335">
    <property type="entry name" value="VTT_dom"/>
    <property type="match status" value="1"/>
</dbReference>
<evidence type="ECO:0000256" key="3">
    <source>
        <dbReference type="ARBA" id="ARBA00022475"/>
    </source>
</evidence>
<feature type="transmembrane region" description="Helical" evidence="7">
    <location>
        <begin position="155"/>
        <end position="175"/>
    </location>
</feature>
<keyword evidence="6 7" id="KW-0472">Membrane</keyword>
<evidence type="ECO:0000256" key="4">
    <source>
        <dbReference type="ARBA" id="ARBA00022692"/>
    </source>
</evidence>
<dbReference type="PANTHER" id="PTHR12677">
    <property type="entry name" value="GOLGI APPARATUS MEMBRANE PROTEIN TVP38-RELATED"/>
    <property type="match status" value="1"/>
</dbReference>
<protein>
    <recommendedName>
        <fullName evidence="7">TVP38/TMEM64 family membrane protein</fullName>
    </recommendedName>
</protein>
<dbReference type="Proteomes" id="UP000294856">
    <property type="component" value="Unassembled WGS sequence"/>
</dbReference>
<feature type="domain" description="VTT" evidence="8">
    <location>
        <begin position="90"/>
        <end position="205"/>
    </location>
</feature>
<organism evidence="9 10">
    <name type="scientific">Nocardia alba</name>
    <dbReference type="NCBI Taxonomy" id="225051"/>
    <lineage>
        <taxon>Bacteria</taxon>
        <taxon>Bacillati</taxon>
        <taxon>Actinomycetota</taxon>
        <taxon>Actinomycetes</taxon>
        <taxon>Mycobacteriales</taxon>
        <taxon>Nocardiaceae</taxon>
        <taxon>Nocardia</taxon>
    </lineage>
</organism>
<feature type="transmembrane region" description="Helical" evidence="7">
    <location>
        <begin position="187"/>
        <end position="210"/>
    </location>
</feature>
<comment type="subcellular location">
    <subcellularLocation>
        <location evidence="1 7">Cell membrane</location>
        <topology evidence="1 7">Multi-pass membrane protein</topology>
    </subcellularLocation>
</comment>
<reference evidence="9 10" key="1">
    <citation type="submission" date="2019-03" db="EMBL/GenBank/DDBJ databases">
        <title>Genomic Encyclopedia of Type Strains, Phase IV (KMG-IV): sequencing the most valuable type-strain genomes for metagenomic binning, comparative biology and taxonomic classification.</title>
        <authorList>
            <person name="Goeker M."/>
        </authorList>
    </citation>
    <scope>NUCLEOTIDE SEQUENCE [LARGE SCALE GENOMIC DNA]</scope>
    <source>
        <strain evidence="9 10">DSM 44684</strain>
    </source>
</reference>
<sequence>MYPVAHDAICDRVSTHSAHPLPAGTLTRVSRLIRSPRLLIAMAGLATLFVVAMMVPLPGPQLIRDWAGDAGPLLPVLFFLFYAVLAVAPVPRTVLTVTSGVLFGPVLGSVIAMAATAVSATVALLGVRALGRERVADHLTHPAVRAIDARLAHRGWLAVAALRLIPLAPFSIVNYCCGLSSVRVRPYLAATVIGSAPGTIATVVLAGSLAGDTHPIAITVSAICLSLGLIGLIVDARLPVDPTAVDGDAEPVVVTR</sequence>
<accession>A0A4R1FQA5</accession>
<evidence type="ECO:0000256" key="2">
    <source>
        <dbReference type="ARBA" id="ARBA00008640"/>
    </source>
</evidence>
<evidence type="ECO:0000256" key="7">
    <source>
        <dbReference type="RuleBase" id="RU366058"/>
    </source>
</evidence>
<comment type="similarity">
    <text evidence="2 7">Belongs to the TVP38/TMEM64 family.</text>
</comment>
<dbReference type="InterPro" id="IPR032816">
    <property type="entry name" value="VTT_dom"/>
</dbReference>
<dbReference type="EMBL" id="SMFR01000002">
    <property type="protein sequence ID" value="TCJ97057.1"/>
    <property type="molecule type" value="Genomic_DNA"/>
</dbReference>
<evidence type="ECO:0000259" key="8">
    <source>
        <dbReference type="Pfam" id="PF09335"/>
    </source>
</evidence>
<feature type="transmembrane region" description="Helical" evidence="7">
    <location>
        <begin position="216"/>
        <end position="234"/>
    </location>
</feature>
<keyword evidence="3 7" id="KW-1003">Cell membrane</keyword>
<evidence type="ECO:0000313" key="9">
    <source>
        <dbReference type="EMBL" id="TCJ97057.1"/>
    </source>
</evidence>
<dbReference type="PANTHER" id="PTHR12677:SF59">
    <property type="entry name" value="GOLGI APPARATUS MEMBRANE PROTEIN TVP38-RELATED"/>
    <property type="match status" value="1"/>
</dbReference>
<proteinExistence type="inferred from homology"/>
<feature type="transmembrane region" description="Helical" evidence="7">
    <location>
        <begin position="102"/>
        <end position="125"/>
    </location>
</feature>
<dbReference type="GO" id="GO:0005886">
    <property type="term" value="C:plasma membrane"/>
    <property type="evidence" value="ECO:0007669"/>
    <property type="project" value="UniProtKB-SubCell"/>
</dbReference>
<feature type="transmembrane region" description="Helical" evidence="7">
    <location>
        <begin position="70"/>
        <end position="90"/>
    </location>
</feature>
<dbReference type="InterPro" id="IPR015414">
    <property type="entry name" value="TMEM64"/>
</dbReference>
<evidence type="ECO:0000313" key="10">
    <source>
        <dbReference type="Proteomes" id="UP000294856"/>
    </source>
</evidence>
<dbReference type="AlphaFoldDB" id="A0A4R1FQA5"/>
<feature type="transmembrane region" description="Helical" evidence="7">
    <location>
        <begin position="38"/>
        <end position="58"/>
    </location>
</feature>
<evidence type="ECO:0000256" key="6">
    <source>
        <dbReference type="ARBA" id="ARBA00023136"/>
    </source>
</evidence>